<dbReference type="AlphaFoldDB" id="A0A9E7A4F3"/>
<dbReference type="EMBL" id="CP083239">
    <property type="protein sequence ID" value="UOK73000.1"/>
    <property type="molecule type" value="Genomic_DNA"/>
</dbReference>
<organism evidence="1 2">
    <name type="scientific">Ancylobacter polymorphus</name>
    <dbReference type="NCBI Taxonomy" id="223390"/>
    <lineage>
        <taxon>Bacteria</taxon>
        <taxon>Pseudomonadati</taxon>
        <taxon>Pseudomonadota</taxon>
        <taxon>Alphaproteobacteria</taxon>
        <taxon>Hyphomicrobiales</taxon>
        <taxon>Xanthobacteraceae</taxon>
        <taxon>Ancylobacter</taxon>
    </lineage>
</organism>
<protein>
    <submittedName>
        <fullName evidence="1">Uncharacterized protein</fullName>
    </submittedName>
</protein>
<dbReference type="KEGG" id="apol:K9D25_10025"/>
<sequence>MVVRLVSQQTQHDLDVARAKEAVLWAVRRVAAQMLRLASGSGDELKFANELIAMTQVMNACLELTGETFGDGWIKHALDAGAVSRECRPWFDPSSLSEHEQTIFRLENDIVKYALRSYAAALLDQKSIENANHHRMIGAIHARDAALTKKWGRG</sequence>
<name>A0A9E7A4F3_9HYPH</name>
<proteinExistence type="predicted"/>
<evidence type="ECO:0000313" key="2">
    <source>
        <dbReference type="Proteomes" id="UP000831684"/>
    </source>
</evidence>
<accession>A0A9E7A4F3</accession>
<dbReference type="Proteomes" id="UP000831684">
    <property type="component" value="Chromosome"/>
</dbReference>
<evidence type="ECO:0000313" key="1">
    <source>
        <dbReference type="EMBL" id="UOK73000.1"/>
    </source>
</evidence>
<gene>
    <name evidence="1" type="ORF">K9D25_10025</name>
</gene>
<reference evidence="1" key="1">
    <citation type="submission" date="2021-09" db="EMBL/GenBank/DDBJ databases">
        <title>Network and meta-omics reveal the key degrader and cooperation patterns in an efficient 1,4-dioxane-degrading microbial community.</title>
        <authorList>
            <person name="Dai C."/>
        </authorList>
    </citation>
    <scope>NUCLEOTIDE SEQUENCE</scope>
    <source>
        <strain evidence="1">ZM13</strain>
    </source>
</reference>
<dbReference type="RefSeq" id="WP_244450693.1">
    <property type="nucleotide sequence ID" value="NZ_CP083239.1"/>
</dbReference>